<evidence type="ECO:0000256" key="6">
    <source>
        <dbReference type="ARBA" id="ARBA00052546"/>
    </source>
</evidence>
<dbReference type="FunFam" id="1.20.140.10:FF:000001">
    <property type="entry name" value="Acyl-CoA dehydrogenase"/>
    <property type="match status" value="1"/>
</dbReference>
<dbReference type="OrthoDB" id="3205875at2"/>
<dbReference type="RefSeq" id="WP_043985276.1">
    <property type="nucleotide sequence ID" value="NZ_JXST01000009.1"/>
</dbReference>
<dbReference type="Gene3D" id="1.10.540.10">
    <property type="entry name" value="Acyl-CoA dehydrogenase/oxidase, N-terminal domain"/>
    <property type="match status" value="1"/>
</dbReference>
<dbReference type="InterPro" id="IPR006091">
    <property type="entry name" value="Acyl-CoA_Oxase/DH_mid-dom"/>
</dbReference>
<evidence type="ECO:0000256" key="5">
    <source>
        <dbReference type="ARBA" id="ARBA00023002"/>
    </source>
</evidence>
<evidence type="ECO:0000256" key="7">
    <source>
        <dbReference type="RuleBase" id="RU362125"/>
    </source>
</evidence>
<evidence type="ECO:0000313" key="11">
    <source>
        <dbReference type="EMBL" id="KIU17358.1"/>
    </source>
</evidence>
<accession>A0A0D1J6Z8</accession>
<keyword evidence="4 7" id="KW-0274">FAD</keyword>
<dbReference type="InterPro" id="IPR037069">
    <property type="entry name" value="AcylCoA_DH/ox_N_sf"/>
</dbReference>
<evidence type="ECO:0000259" key="8">
    <source>
        <dbReference type="Pfam" id="PF00441"/>
    </source>
</evidence>
<dbReference type="InterPro" id="IPR036250">
    <property type="entry name" value="AcylCo_DH-like_C"/>
</dbReference>
<reference evidence="11 12" key="1">
    <citation type="submission" date="2015-01" db="EMBL/GenBank/DDBJ databases">
        <title>Genome sequence of Mycobacterium llatzerense and Mycobacterium immunogenum recovered from brain abscess.</title>
        <authorList>
            <person name="Greninger A.L."/>
            <person name="Langelier C."/>
            <person name="Cunningham G."/>
            <person name="Chiu C.Y."/>
            <person name="Miller S."/>
        </authorList>
    </citation>
    <scope>NUCLEOTIDE SEQUENCE [LARGE SCALE GENOMIC DNA]</scope>
    <source>
        <strain evidence="11 12">CLUC14</strain>
    </source>
</reference>
<evidence type="ECO:0000313" key="12">
    <source>
        <dbReference type="Proteomes" id="UP000032221"/>
    </source>
</evidence>
<evidence type="ECO:0000256" key="1">
    <source>
        <dbReference type="ARBA" id="ARBA00001974"/>
    </source>
</evidence>
<evidence type="ECO:0000256" key="2">
    <source>
        <dbReference type="ARBA" id="ARBA00009347"/>
    </source>
</evidence>
<dbReference type="CDD" id="cd00567">
    <property type="entry name" value="ACAD"/>
    <property type="match status" value="1"/>
</dbReference>
<evidence type="ECO:0000256" key="3">
    <source>
        <dbReference type="ARBA" id="ARBA00022630"/>
    </source>
</evidence>
<organism evidence="11 12">
    <name type="scientific">Mycolicibacterium llatzerense</name>
    <dbReference type="NCBI Taxonomy" id="280871"/>
    <lineage>
        <taxon>Bacteria</taxon>
        <taxon>Bacillati</taxon>
        <taxon>Actinomycetota</taxon>
        <taxon>Actinomycetes</taxon>
        <taxon>Mycobacteriales</taxon>
        <taxon>Mycobacteriaceae</taxon>
        <taxon>Mycolicibacterium</taxon>
    </lineage>
</organism>
<dbReference type="Pfam" id="PF02770">
    <property type="entry name" value="Acyl-CoA_dh_M"/>
    <property type="match status" value="1"/>
</dbReference>
<comment type="catalytic activity">
    <reaction evidence="6">
        <text>a 2,3-saturated acyl-CoA + A = a 2,3-dehydroacyl-CoA + AH2</text>
        <dbReference type="Rhea" id="RHEA:48608"/>
        <dbReference type="ChEBI" id="CHEBI:13193"/>
        <dbReference type="ChEBI" id="CHEBI:17499"/>
        <dbReference type="ChEBI" id="CHEBI:60015"/>
        <dbReference type="ChEBI" id="CHEBI:65111"/>
    </reaction>
</comment>
<dbReference type="PIRSF" id="PIRSF016578">
    <property type="entry name" value="HsaA"/>
    <property type="match status" value="1"/>
</dbReference>
<dbReference type="InterPro" id="IPR006089">
    <property type="entry name" value="Acyl-CoA_DH_CS"/>
</dbReference>
<dbReference type="SUPFAM" id="SSF47203">
    <property type="entry name" value="Acyl-CoA dehydrogenase C-terminal domain-like"/>
    <property type="match status" value="1"/>
</dbReference>
<dbReference type="PANTHER" id="PTHR43884:SF20">
    <property type="entry name" value="ACYL-COA DEHYDROGENASE FADE28"/>
    <property type="match status" value="1"/>
</dbReference>
<dbReference type="Gene3D" id="2.40.110.10">
    <property type="entry name" value="Butyryl-CoA Dehydrogenase, subunit A, domain 2"/>
    <property type="match status" value="1"/>
</dbReference>
<proteinExistence type="inferred from homology"/>
<dbReference type="EMBL" id="JXST01000009">
    <property type="protein sequence ID" value="KIU17358.1"/>
    <property type="molecule type" value="Genomic_DNA"/>
</dbReference>
<dbReference type="PANTHER" id="PTHR43884">
    <property type="entry name" value="ACYL-COA DEHYDROGENASE"/>
    <property type="match status" value="1"/>
</dbReference>
<dbReference type="Proteomes" id="UP000032221">
    <property type="component" value="Unassembled WGS sequence"/>
</dbReference>
<keyword evidence="3 7" id="KW-0285">Flavoprotein</keyword>
<dbReference type="InterPro" id="IPR009075">
    <property type="entry name" value="AcylCo_DH/oxidase_C"/>
</dbReference>
<dbReference type="Gene3D" id="1.20.140.10">
    <property type="entry name" value="Butyryl-CoA Dehydrogenase, subunit A, domain 3"/>
    <property type="match status" value="1"/>
</dbReference>
<comment type="cofactor">
    <cofactor evidence="1 7">
        <name>FAD</name>
        <dbReference type="ChEBI" id="CHEBI:57692"/>
    </cofactor>
</comment>
<dbReference type="PROSITE" id="PS00072">
    <property type="entry name" value="ACYL_COA_DH_1"/>
    <property type="match status" value="1"/>
</dbReference>
<feature type="domain" description="Acyl-CoA dehydrogenase/oxidase N-terminal" evidence="10">
    <location>
        <begin position="6"/>
        <end position="119"/>
    </location>
</feature>
<keyword evidence="5 7" id="KW-0560">Oxidoreductase</keyword>
<feature type="domain" description="Acyl-CoA dehydrogenase/oxidase C-terminal" evidence="8">
    <location>
        <begin position="228"/>
        <end position="378"/>
    </location>
</feature>
<dbReference type="InterPro" id="IPR009100">
    <property type="entry name" value="AcylCoA_DH/oxidase_NM_dom_sf"/>
</dbReference>
<evidence type="ECO:0000256" key="4">
    <source>
        <dbReference type="ARBA" id="ARBA00022827"/>
    </source>
</evidence>
<dbReference type="STRING" id="280871.TL10_08325"/>
<comment type="similarity">
    <text evidence="2 7">Belongs to the acyl-CoA dehydrogenase family.</text>
</comment>
<dbReference type="PATRIC" id="fig|280871.6.peg.1722"/>
<name>A0A0D1J6Z8_9MYCO</name>
<evidence type="ECO:0000259" key="10">
    <source>
        <dbReference type="Pfam" id="PF02771"/>
    </source>
</evidence>
<dbReference type="GO" id="GO:0003995">
    <property type="term" value="F:acyl-CoA dehydrogenase activity"/>
    <property type="evidence" value="ECO:0007669"/>
    <property type="project" value="InterPro"/>
</dbReference>
<protein>
    <submittedName>
        <fullName evidence="11">Acyl-CoA dehydrogenase</fullName>
    </submittedName>
</protein>
<dbReference type="InterPro" id="IPR013786">
    <property type="entry name" value="AcylCoA_DH/ox_N"/>
</dbReference>
<dbReference type="Pfam" id="PF00441">
    <property type="entry name" value="Acyl-CoA_dh_1"/>
    <property type="match status" value="1"/>
</dbReference>
<feature type="domain" description="Acyl-CoA oxidase/dehydrogenase middle" evidence="9">
    <location>
        <begin position="123"/>
        <end position="215"/>
    </location>
</feature>
<dbReference type="InterPro" id="IPR046373">
    <property type="entry name" value="Acyl-CoA_Oxase/DH_mid-dom_sf"/>
</dbReference>
<dbReference type="AlphaFoldDB" id="A0A0D1J6Z8"/>
<gene>
    <name evidence="11" type="ORF">TL10_08325</name>
</gene>
<comment type="caution">
    <text evidence="11">The sequence shown here is derived from an EMBL/GenBank/DDBJ whole genome shotgun (WGS) entry which is preliminary data.</text>
</comment>
<dbReference type="Pfam" id="PF02771">
    <property type="entry name" value="Acyl-CoA_dh_N"/>
    <property type="match status" value="1"/>
</dbReference>
<dbReference type="SUPFAM" id="SSF56645">
    <property type="entry name" value="Acyl-CoA dehydrogenase NM domain-like"/>
    <property type="match status" value="1"/>
</dbReference>
<keyword evidence="12" id="KW-1185">Reference proteome</keyword>
<sequence>MSLQLTEEQHDLVRTVRDFCQKHCDTREQRLALTEGGKELHSNKIASDMAALGWLGLSIPEEYGGSGGSLFDACLFVEAMSRGRAPLSSYPVTLIVSHTYLKFASESLKREVLGGVTAGAVTSIAMSEPGSGSDVASLTCRADKVDGGYVLNGQKTWCSNVHLADYVVVVARTSHSGAKHEGISMFSVPTGSPGMEIRQIETMGGREVNDIYLTDCFVPEDRLVGVEGQGWGQLVAGLNIERIIIGAMFLGLAQRAFDDTLAYVKQRTQFGKPVGSFQALSHRLADLAMELEAARLFVYDVAQRVDEHPDRLLPREASMVKLKTTELAKHAALEGVQMMGGYGYASEYGMEEMLRATVVGTIVGGTSEIQRDIIAKTLGL</sequence>
<dbReference type="FunFam" id="2.40.110.10:FF:000002">
    <property type="entry name" value="Acyl-CoA dehydrogenase fadE12"/>
    <property type="match status" value="1"/>
</dbReference>
<dbReference type="GO" id="GO:0050660">
    <property type="term" value="F:flavin adenine dinucleotide binding"/>
    <property type="evidence" value="ECO:0007669"/>
    <property type="project" value="InterPro"/>
</dbReference>
<evidence type="ECO:0000259" key="9">
    <source>
        <dbReference type="Pfam" id="PF02770"/>
    </source>
</evidence>